<evidence type="ECO:0000313" key="2">
    <source>
        <dbReference type="EMBL" id="PWJ83984.1"/>
    </source>
</evidence>
<sequence>MTPIRTERLILRNWEERDRDLFHRINSDETVMEFFPFRRDRAQADEKMDEMRAEIARQGYGWTAVEIAATGQCIGFVGLHDVEIESILPAGSIEIGWRLAPEFWGHGYVTEAAAALFDYGFETLGIDEISSFAVANNNRSTAVMERLGMRRDPSRDFDHPSVPDTHPQLRFHVFYRMTREDWQARKKAAR</sequence>
<feature type="domain" description="N-acetyltransferase" evidence="1">
    <location>
        <begin position="9"/>
        <end position="180"/>
    </location>
</feature>
<dbReference type="PANTHER" id="PTHR43792:SF1">
    <property type="entry name" value="N-ACETYLTRANSFERASE DOMAIN-CONTAINING PROTEIN"/>
    <property type="match status" value="1"/>
</dbReference>
<dbReference type="RefSeq" id="WP_109613023.1">
    <property type="nucleotide sequence ID" value="NZ_QGGG01000007.1"/>
</dbReference>
<keyword evidence="2" id="KW-0808">Transferase</keyword>
<dbReference type="AlphaFoldDB" id="A0A316CP75"/>
<keyword evidence="3" id="KW-1185">Reference proteome</keyword>
<dbReference type="OrthoDB" id="6293260at2"/>
<evidence type="ECO:0000259" key="1">
    <source>
        <dbReference type="PROSITE" id="PS51186"/>
    </source>
</evidence>
<dbReference type="InterPro" id="IPR051531">
    <property type="entry name" value="N-acetyltransferase"/>
</dbReference>
<dbReference type="InterPro" id="IPR000182">
    <property type="entry name" value="GNAT_dom"/>
</dbReference>
<dbReference type="PANTHER" id="PTHR43792">
    <property type="entry name" value="GNAT FAMILY, PUTATIVE (AFU_ORTHOLOGUE AFUA_3G00765)-RELATED-RELATED"/>
    <property type="match status" value="1"/>
</dbReference>
<dbReference type="Gene3D" id="3.40.630.30">
    <property type="match status" value="1"/>
</dbReference>
<dbReference type="InterPro" id="IPR016181">
    <property type="entry name" value="Acyl_CoA_acyltransferase"/>
</dbReference>
<protein>
    <submittedName>
        <fullName evidence="2">RimJ/RimL family protein N-acetyltransferase</fullName>
    </submittedName>
</protein>
<gene>
    <name evidence="2" type="ORF">C7441_107145</name>
</gene>
<accession>A0A316CP75</accession>
<dbReference type="PROSITE" id="PS51186">
    <property type="entry name" value="GNAT"/>
    <property type="match status" value="1"/>
</dbReference>
<proteinExistence type="predicted"/>
<reference evidence="2 3" key="1">
    <citation type="submission" date="2018-05" db="EMBL/GenBank/DDBJ databases">
        <title>Genomic Encyclopedia of Type Strains, Phase IV (KMG-IV): sequencing the most valuable type-strain genomes for metagenomic binning, comparative biology and taxonomic classification.</title>
        <authorList>
            <person name="Goeker M."/>
        </authorList>
    </citation>
    <scope>NUCLEOTIDE SEQUENCE [LARGE SCALE GENOMIC DNA]</scope>
    <source>
        <strain evidence="2 3">DSM 6986</strain>
    </source>
</reference>
<organism evidence="2 3">
    <name type="scientific">Pseudaminobacter salicylatoxidans</name>
    <dbReference type="NCBI Taxonomy" id="93369"/>
    <lineage>
        <taxon>Bacteria</taxon>
        <taxon>Pseudomonadati</taxon>
        <taxon>Pseudomonadota</taxon>
        <taxon>Alphaproteobacteria</taxon>
        <taxon>Hyphomicrobiales</taxon>
        <taxon>Phyllobacteriaceae</taxon>
        <taxon>Pseudaminobacter</taxon>
    </lineage>
</organism>
<dbReference type="Proteomes" id="UP000245396">
    <property type="component" value="Unassembled WGS sequence"/>
</dbReference>
<dbReference type="GO" id="GO:0016747">
    <property type="term" value="F:acyltransferase activity, transferring groups other than amino-acyl groups"/>
    <property type="evidence" value="ECO:0007669"/>
    <property type="project" value="InterPro"/>
</dbReference>
<dbReference type="STRING" id="1192868.GCA_000304395_01912"/>
<name>A0A316CP75_PSESE</name>
<dbReference type="Pfam" id="PF13302">
    <property type="entry name" value="Acetyltransf_3"/>
    <property type="match status" value="1"/>
</dbReference>
<dbReference type="SUPFAM" id="SSF55729">
    <property type="entry name" value="Acyl-CoA N-acyltransferases (Nat)"/>
    <property type="match status" value="1"/>
</dbReference>
<evidence type="ECO:0000313" key="3">
    <source>
        <dbReference type="Proteomes" id="UP000245396"/>
    </source>
</evidence>
<comment type="caution">
    <text evidence="2">The sequence shown here is derived from an EMBL/GenBank/DDBJ whole genome shotgun (WGS) entry which is preliminary data.</text>
</comment>
<dbReference type="EMBL" id="QGGG01000007">
    <property type="protein sequence ID" value="PWJ83984.1"/>
    <property type="molecule type" value="Genomic_DNA"/>
</dbReference>